<feature type="domain" description="HTH cro/C1-type" evidence="1">
    <location>
        <begin position="1"/>
        <end position="25"/>
    </location>
</feature>
<dbReference type="InterPro" id="IPR001387">
    <property type="entry name" value="Cro/C1-type_HTH"/>
</dbReference>
<dbReference type="PROSITE" id="PS50943">
    <property type="entry name" value="HTH_CROC1"/>
    <property type="match status" value="1"/>
</dbReference>
<dbReference type="Pfam" id="PF01381">
    <property type="entry name" value="HTH_3"/>
    <property type="match status" value="1"/>
</dbReference>
<dbReference type="CDD" id="cd00093">
    <property type="entry name" value="HTH_XRE"/>
    <property type="match status" value="1"/>
</dbReference>
<evidence type="ECO:0000313" key="3">
    <source>
        <dbReference type="Proteomes" id="UP001209755"/>
    </source>
</evidence>
<reference evidence="3" key="1">
    <citation type="submission" date="2023-07" db="EMBL/GenBank/DDBJ databases">
        <title>Genome sequencing of Purple Non-Sulfur Bacteria from various extreme environments.</title>
        <authorList>
            <person name="Mayer M."/>
        </authorList>
    </citation>
    <scope>NUCLEOTIDE SEQUENCE [LARGE SCALE GENOMIC DNA]</scope>
    <source>
        <strain evidence="3">DSM 17935</strain>
    </source>
</reference>
<organism evidence="2 3">
    <name type="scientific">Rhodobium gokarnense</name>
    <dbReference type="NCBI Taxonomy" id="364296"/>
    <lineage>
        <taxon>Bacteria</taxon>
        <taxon>Pseudomonadati</taxon>
        <taxon>Pseudomonadota</taxon>
        <taxon>Alphaproteobacteria</taxon>
        <taxon>Hyphomicrobiales</taxon>
        <taxon>Rhodobiaceae</taxon>
        <taxon>Rhodobium</taxon>
    </lineage>
</organism>
<dbReference type="Proteomes" id="UP001209755">
    <property type="component" value="Unassembled WGS sequence"/>
</dbReference>
<keyword evidence="3" id="KW-1185">Reference proteome</keyword>
<comment type="caution">
    <text evidence="2">The sequence shown here is derived from an EMBL/GenBank/DDBJ whole genome shotgun (WGS) entry which is preliminary data.</text>
</comment>
<accession>A0ABT3HH16</accession>
<dbReference type="EMBL" id="JAOQNS010000014">
    <property type="protein sequence ID" value="MCW2309693.1"/>
    <property type="molecule type" value="Genomic_DNA"/>
</dbReference>
<dbReference type="InterPro" id="IPR010982">
    <property type="entry name" value="Lambda_DNA-bd_dom_sf"/>
</dbReference>
<proteinExistence type="predicted"/>
<evidence type="ECO:0000259" key="1">
    <source>
        <dbReference type="PROSITE" id="PS50943"/>
    </source>
</evidence>
<sequence>MSQAQFAKLLGVRQPTVCRLERGQTVAGAMLTLLESLKAGHITPEMLKDKQKTTEKEGSDA</sequence>
<dbReference type="SUPFAM" id="SSF47413">
    <property type="entry name" value="lambda repressor-like DNA-binding domains"/>
    <property type="match status" value="1"/>
</dbReference>
<evidence type="ECO:0000313" key="2">
    <source>
        <dbReference type="EMBL" id="MCW2309693.1"/>
    </source>
</evidence>
<gene>
    <name evidence="2" type="ORF">M2319_004052</name>
</gene>
<protein>
    <submittedName>
        <fullName evidence="2">Transcriptional regulator with XRE-family HTH domain</fullName>
    </submittedName>
</protein>
<dbReference type="Gene3D" id="1.10.260.40">
    <property type="entry name" value="lambda repressor-like DNA-binding domains"/>
    <property type="match status" value="1"/>
</dbReference>
<name>A0ABT3HH16_9HYPH</name>